<evidence type="ECO:0000313" key="3">
    <source>
        <dbReference type="Proteomes" id="UP000000604"/>
    </source>
</evidence>
<feature type="transmembrane region" description="Helical" evidence="1">
    <location>
        <begin position="12"/>
        <end position="34"/>
    </location>
</feature>
<reference evidence="2 3" key="1">
    <citation type="journal article" date="2004" name="J. Bacteriol.">
        <title>Complete genome sequence of Rickettsia typhi and comparison with sequences of other Rickettsiae.</title>
        <authorList>
            <person name="McLeod M.P."/>
            <person name="Qin X."/>
            <person name="Karpathy S.E."/>
            <person name="Gioia J."/>
            <person name="Highlander S.K."/>
            <person name="Fox G.E."/>
            <person name="McNeill T.Z."/>
            <person name="Jiang H."/>
            <person name="Muzny D."/>
            <person name="Jacob L.S."/>
            <person name="Hawes A.C."/>
            <person name="Sodergren E."/>
            <person name="Gill R."/>
            <person name="Hume J."/>
            <person name="Morgan M."/>
            <person name="Fan G."/>
            <person name="Amin A.G."/>
            <person name="Gibbs R.A."/>
            <person name="Hong C."/>
            <person name="Yu X.-J."/>
            <person name="Walker D.H."/>
            <person name="Weinstock G.M."/>
        </authorList>
    </citation>
    <scope>NUCLEOTIDE SEQUENCE [LARGE SCALE GENOMIC DNA]</scope>
    <source>
        <strain evidence="3">ATCC VR-144 / Wilmington</strain>
    </source>
</reference>
<sequence length="54" mass="6457">MYFGIDSQPCCWIYYFQLKKFLIVLAIICFDELLEKRLNMQLLLSLVLTLYSMA</sequence>
<accession>Q68XK4</accession>
<keyword evidence="1" id="KW-1133">Transmembrane helix</keyword>
<dbReference type="KEGG" id="rty:RT0154"/>
<evidence type="ECO:0000256" key="1">
    <source>
        <dbReference type="SAM" id="Phobius"/>
    </source>
</evidence>
<proteinExistence type="predicted"/>
<protein>
    <submittedName>
        <fullName evidence="2">Uncharacterized protein</fullName>
    </submittedName>
</protein>
<dbReference type="AlphaFoldDB" id="Q68XK4"/>
<dbReference type="EMBL" id="AE017197">
    <property type="protein sequence ID" value="AAU03638.1"/>
    <property type="molecule type" value="Genomic_DNA"/>
</dbReference>
<organism evidence="2 3">
    <name type="scientific">Rickettsia typhi (strain ATCC VR-144 / Wilmington)</name>
    <dbReference type="NCBI Taxonomy" id="257363"/>
    <lineage>
        <taxon>Bacteria</taxon>
        <taxon>Pseudomonadati</taxon>
        <taxon>Pseudomonadota</taxon>
        <taxon>Alphaproteobacteria</taxon>
        <taxon>Rickettsiales</taxon>
        <taxon>Rickettsiaceae</taxon>
        <taxon>Rickettsieae</taxon>
        <taxon>Rickettsia</taxon>
        <taxon>typhus group</taxon>
    </lineage>
</organism>
<evidence type="ECO:0000313" key="2">
    <source>
        <dbReference type="EMBL" id="AAU03638.1"/>
    </source>
</evidence>
<dbReference type="Proteomes" id="UP000000604">
    <property type="component" value="Chromosome"/>
</dbReference>
<name>Q68XK4_RICTY</name>
<keyword evidence="1" id="KW-0472">Membrane</keyword>
<dbReference type="HOGENOM" id="CLU_3047543_0_0_5"/>
<keyword evidence="1" id="KW-0812">Transmembrane</keyword>
<gene>
    <name evidence="2" type="ordered locus">RT0154</name>
</gene>